<dbReference type="NCBIfam" id="TIGR00172">
    <property type="entry name" value="maf"/>
    <property type="match status" value="1"/>
</dbReference>
<evidence type="ECO:0000313" key="5">
    <source>
        <dbReference type="EMBL" id="TGD97124.1"/>
    </source>
</evidence>
<reference evidence="5 6" key="1">
    <citation type="submission" date="2019-04" db="EMBL/GenBank/DDBJ databases">
        <authorList>
            <person name="Feng G."/>
            <person name="Zhu H."/>
        </authorList>
    </citation>
    <scope>NUCLEOTIDE SEQUENCE [LARGE SCALE GENOMIC DNA]</scope>
    <source>
        <strain evidence="5 6">6HR-1</strain>
    </source>
</reference>
<comment type="subcellular location">
    <subcellularLocation>
        <location evidence="4">Cytoplasm</location>
    </subcellularLocation>
</comment>
<dbReference type="GO" id="GO:0009117">
    <property type="term" value="P:nucleotide metabolic process"/>
    <property type="evidence" value="ECO:0007669"/>
    <property type="project" value="UniProtKB-KW"/>
</dbReference>
<comment type="catalytic activity">
    <reaction evidence="4">
        <text>a ribonucleoside 5'-triphosphate + H2O = a ribonucleoside 5'-phosphate + diphosphate + H(+)</text>
        <dbReference type="Rhea" id="RHEA:23996"/>
        <dbReference type="ChEBI" id="CHEBI:15377"/>
        <dbReference type="ChEBI" id="CHEBI:15378"/>
        <dbReference type="ChEBI" id="CHEBI:33019"/>
        <dbReference type="ChEBI" id="CHEBI:58043"/>
        <dbReference type="ChEBI" id="CHEBI:61557"/>
        <dbReference type="EC" id="3.6.1.9"/>
    </reaction>
</comment>
<dbReference type="Gene3D" id="3.90.950.10">
    <property type="match status" value="1"/>
</dbReference>
<protein>
    <recommendedName>
        <fullName evidence="4">Nucleoside triphosphate pyrophosphatase</fullName>
        <ecNumber evidence="4">3.6.1.9</ecNumber>
    </recommendedName>
    <alternativeName>
        <fullName evidence="4">Nucleotide pyrophosphatase</fullName>
        <shortName evidence="4">Nucleotide PPase</shortName>
    </alternativeName>
</protein>
<comment type="function">
    <text evidence="4">Nucleoside triphosphate pyrophosphatase. May have a dual role in cell division arrest and in preventing the incorporation of modified nucleotides into cellular nucleic acids.</text>
</comment>
<dbReference type="RefSeq" id="WP_135417067.1">
    <property type="nucleotide sequence ID" value="NZ_SRLB01000015.1"/>
</dbReference>
<evidence type="ECO:0000256" key="4">
    <source>
        <dbReference type="HAMAP-Rule" id="MF_00528"/>
    </source>
</evidence>
<proteinExistence type="inferred from homology"/>
<gene>
    <name evidence="5" type="primary">maf</name>
    <name evidence="5" type="ORF">EU555_20375</name>
</gene>
<dbReference type="Pfam" id="PF02545">
    <property type="entry name" value="Maf"/>
    <property type="match status" value="1"/>
</dbReference>
<feature type="active site" description="Proton acceptor" evidence="4">
    <location>
        <position position="84"/>
    </location>
</feature>
<dbReference type="EMBL" id="SRLB01000015">
    <property type="protein sequence ID" value="TGD97124.1"/>
    <property type="molecule type" value="Genomic_DNA"/>
</dbReference>
<keyword evidence="2 4" id="KW-0378">Hydrolase</keyword>
<evidence type="ECO:0000256" key="1">
    <source>
        <dbReference type="ARBA" id="ARBA00001968"/>
    </source>
</evidence>
<comment type="cofactor">
    <cofactor evidence="1 4">
        <name>a divalent metal cation</name>
        <dbReference type="ChEBI" id="CHEBI:60240"/>
    </cofactor>
</comment>
<dbReference type="AlphaFoldDB" id="A0A4Z0NLI3"/>
<comment type="catalytic activity">
    <reaction evidence="4">
        <text>a 2'-deoxyribonucleoside 5'-triphosphate + H2O = a 2'-deoxyribonucleoside 5'-phosphate + diphosphate + H(+)</text>
        <dbReference type="Rhea" id="RHEA:44644"/>
        <dbReference type="ChEBI" id="CHEBI:15377"/>
        <dbReference type="ChEBI" id="CHEBI:15378"/>
        <dbReference type="ChEBI" id="CHEBI:33019"/>
        <dbReference type="ChEBI" id="CHEBI:61560"/>
        <dbReference type="ChEBI" id="CHEBI:65317"/>
        <dbReference type="EC" id="3.6.1.9"/>
    </reaction>
</comment>
<dbReference type="GO" id="GO:0005737">
    <property type="term" value="C:cytoplasm"/>
    <property type="evidence" value="ECO:0007669"/>
    <property type="project" value="UniProtKB-SubCell"/>
</dbReference>
<keyword evidence="6" id="KW-1185">Reference proteome</keyword>
<dbReference type="PIRSF" id="PIRSF006305">
    <property type="entry name" value="Maf"/>
    <property type="match status" value="1"/>
</dbReference>
<dbReference type="PANTHER" id="PTHR43213">
    <property type="entry name" value="BIFUNCTIONAL DTTP/UTP PYROPHOSPHATASE/METHYLTRANSFERASE PROTEIN-RELATED"/>
    <property type="match status" value="1"/>
</dbReference>
<comment type="caution">
    <text evidence="5">The sequence shown here is derived from an EMBL/GenBank/DDBJ whole genome shotgun (WGS) entry which is preliminary data.</text>
</comment>
<keyword evidence="3 4" id="KW-0546">Nucleotide metabolism</keyword>
<evidence type="ECO:0000256" key="3">
    <source>
        <dbReference type="ARBA" id="ARBA00023080"/>
    </source>
</evidence>
<dbReference type="PANTHER" id="PTHR43213:SF5">
    <property type="entry name" value="BIFUNCTIONAL DTTP_UTP PYROPHOSPHATASE_METHYLTRANSFERASE PROTEIN-RELATED"/>
    <property type="match status" value="1"/>
</dbReference>
<dbReference type="InterPro" id="IPR003697">
    <property type="entry name" value="Maf-like"/>
</dbReference>
<dbReference type="Proteomes" id="UP000297535">
    <property type="component" value="Unassembled WGS sequence"/>
</dbReference>
<evidence type="ECO:0000313" key="6">
    <source>
        <dbReference type="Proteomes" id="UP000297535"/>
    </source>
</evidence>
<dbReference type="EC" id="3.6.1.9" evidence="4"/>
<dbReference type="GO" id="GO:0047429">
    <property type="term" value="F:nucleoside triphosphate diphosphatase activity"/>
    <property type="evidence" value="ECO:0007669"/>
    <property type="project" value="UniProtKB-EC"/>
</dbReference>
<comment type="similarity">
    <text evidence="4">Belongs to the Maf family.</text>
</comment>
<name>A0A4Z0NLI3_9HYPH</name>
<evidence type="ECO:0000256" key="2">
    <source>
        <dbReference type="ARBA" id="ARBA00022801"/>
    </source>
</evidence>
<keyword evidence="4" id="KW-0963">Cytoplasm</keyword>
<organism evidence="5 6">
    <name type="scientific">Methylobacterium nonmethylotrophicum</name>
    <dbReference type="NCBI Taxonomy" id="1141884"/>
    <lineage>
        <taxon>Bacteria</taxon>
        <taxon>Pseudomonadati</taxon>
        <taxon>Pseudomonadota</taxon>
        <taxon>Alphaproteobacteria</taxon>
        <taxon>Hyphomicrobiales</taxon>
        <taxon>Methylobacteriaceae</taxon>
        <taxon>Methylobacterium</taxon>
    </lineage>
</organism>
<dbReference type="OrthoDB" id="9813962at2"/>
<sequence>MSQSSPSLWRGAAPLLLASTSPTRRALLAAAGLDPETRAPGVDERAVEAQAEGLPPRRLAERLAEAKAAAVAAGAPDRVVIGADQVLDLDGTVFHKPADRDGAAAHLARLQGRTHALHSAVALTIGGAVAEVFVATARLTMRPLDAAGIAAYLDAAGPAVTGSVGAYQLEGLGIHLFDRVEGDHATILGLPLLPLLASLRAHGLLAF</sequence>
<dbReference type="HAMAP" id="MF_00528">
    <property type="entry name" value="Maf"/>
    <property type="match status" value="1"/>
</dbReference>
<dbReference type="SUPFAM" id="SSF52972">
    <property type="entry name" value="ITPase-like"/>
    <property type="match status" value="1"/>
</dbReference>
<comment type="caution">
    <text evidence="4">Lacks conserved residue(s) required for the propagation of feature annotation.</text>
</comment>
<dbReference type="InterPro" id="IPR029001">
    <property type="entry name" value="ITPase-like_fam"/>
</dbReference>
<accession>A0A4Z0NLI3</accession>